<feature type="coiled-coil region" evidence="1">
    <location>
        <begin position="349"/>
        <end position="404"/>
    </location>
</feature>
<protein>
    <recommendedName>
        <fullName evidence="4">EGF-like domain-containing protein</fullName>
    </recommendedName>
</protein>
<feature type="coiled-coil region" evidence="1">
    <location>
        <begin position="502"/>
        <end position="529"/>
    </location>
</feature>
<dbReference type="AlphaFoldDB" id="A0A6G0TM56"/>
<sequence length="557" mass="64702">MARAWALHDRKRPNRPFYRETLSFGHSAKMRVLSKALVAACAIITLSCCEASTETLRAKRGVVPGNAASRPKDAIRRSECRTDYNCKAWPKTSCGKDPVDGQRRCLCADQTHPINDDCITSPQDLGMPCERDIQCIQLAHCTHNISEPHTDIKICQCREEFADDDGTCSSGVRAMLRVYCKENHNKWLTMYYQQLLQTGTMELVWCEQLERLKEKSKAFPHPTSKMGSSRLILQFDCIHLTRIAKVFEIVQLYIEHGEISKNEEVLQMKYEENNKITKQFMDEINEMKSKIDNYDKHSTPDVKHKSKPIKSTEFNTFMKIIDNGDTIEEIKTVTSKEITIKNYVLQKEIDRLNNELVKKDDLNDHLQEENKKLIEEKDKYFHQLSLLKEKIRKHEKEIDHLTGTLKTRDSEVNRILKEIGCIERKFKHEQIIHEKQKSIFIKASDENKQLKETVKKLEATHKDIEEKYTKALSKNDDILAKCVREKDVLITGFRKQLELIDSLKKQNVRTKLQEEINILENEFTKLLEGRTEALDVLHARIAVLLTRSNELSLVEAF</sequence>
<comment type="caution">
    <text evidence="2">The sequence shown here is derived from an EMBL/GenBank/DDBJ whole genome shotgun (WGS) entry which is preliminary data.</text>
</comment>
<gene>
    <name evidence="2" type="ORF">AGLY_007483</name>
</gene>
<accession>A0A6G0TM56</accession>
<organism evidence="2 3">
    <name type="scientific">Aphis glycines</name>
    <name type="common">Soybean aphid</name>
    <dbReference type="NCBI Taxonomy" id="307491"/>
    <lineage>
        <taxon>Eukaryota</taxon>
        <taxon>Metazoa</taxon>
        <taxon>Ecdysozoa</taxon>
        <taxon>Arthropoda</taxon>
        <taxon>Hexapoda</taxon>
        <taxon>Insecta</taxon>
        <taxon>Pterygota</taxon>
        <taxon>Neoptera</taxon>
        <taxon>Paraneoptera</taxon>
        <taxon>Hemiptera</taxon>
        <taxon>Sternorrhyncha</taxon>
        <taxon>Aphidomorpha</taxon>
        <taxon>Aphidoidea</taxon>
        <taxon>Aphididae</taxon>
        <taxon>Aphidini</taxon>
        <taxon>Aphis</taxon>
        <taxon>Aphis</taxon>
    </lineage>
</organism>
<keyword evidence="3" id="KW-1185">Reference proteome</keyword>
<dbReference type="OrthoDB" id="269872at2759"/>
<reference evidence="2 3" key="1">
    <citation type="submission" date="2019-08" db="EMBL/GenBank/DDBJ databases">
        <title>The genome of the soybean aphid Biotype 1, its phylome, world population structure and adaptation to the North American continent.</title>
        <authorList>
            <person name="Giordano R."/>
            <person name="Donthu R.K."/>
            <person name="Hernandez A.G."/>
            <person name="Wright C.L."/>
            <person name="Zimin A.V."/>
        </authorList>
    </citation>
    <scope>NUCLEOTIDE SEQUENCE [LARGE SCALE GENOMIC DNA]</scope>
    <source>
        <tissue evidence="2">Whole aphids</tissue>
    </source>
</reference>
<dbReference type="EMBL" id="VYZN01000025">
    <property type="protein sequence ID" value="KAE9535582.1"/>
    <property type="molecule type" value="Genomic_DNA"/>
</dbReference>
<evidence type="ECO:0000313" key="2">
    <source>
        <dbReference type="EMBL" id="KAE9535582.1"/>
    </source>
</evidence>
<name>A0A6G0TM56_APHGL</name>
<evidence type="ECO:0008006" key="4">
    <source>
        <dbReference type="Google" id="ProtNLM"/>
    </source>
</evidence>
<evidence type="ECO:0000313" key="3">
    <source>
        <dbReference type="Proteomes" id="UP000475862"/>
    </source>
</evidence>
<proteinExistence type="predicted"/>
<feature type="coiled-coil region" evidence="1">
    <location>
        <begin position="440"/>
        <end position="474"/>
    </location>
</feature>
<evidence type="ECO:0000256" key="1">
    <source>
        <dbReference type="SAM" id="Coils"/>
    </source>
</evidence>
<dbReference type="Proteomes" id="UP000475862">
    <property type="component" value="Unassembled WGS sequence"/>
</dbReference>
<keyword evidence="1" id="KW-0175">Coiled coil</keyword>